<dbReference type="Proteomes" id="UP001596388">
    <property type="component" value="Unassembled WGS sequence"/>
</dbReference>
<dbReference type="InterPro" id="IPR036388">
    <property type="entry name" value="WH-like_DNA-bd_sf"/>
</dbReference>
<gene>
    <name evidence="2" type="ORF">ACFQKD_07795</name>
</gene>
<dbReference type="Pfam" id="PF01978">
    <property type="entry name" value="TrmB"/>
    <property type="match status" value="1"/>
</dbReference>
<dbReference type="SUPFAM" id="SSF46785">
    <property type="entry name" value="Winged helix' DNA-binding domain"/>
    <property type="match status" value="1"/>
</dbReference>
<proteinExistence type="predicted"/>
<dbReference type="PANTHER" id="PTHR34293:SF1">
    <property type="entry name" value="HTH-TYPE TRANSCRIPTIONAL REGULATOR TRMBL2"/>
    <property type="match status" value="1"/>
</dbReference>
<sequence>MTDDETVGEAVELLQQLGLKEYEAACFVGLSRLPTGTAKDLSEITSVPRTRVYDAVRVLEARGLVQVQHSTPQRFKAVPVEEAVRTLQDEHEQRFERLQRALHDTEPVREPDEGPVQEVWTLTGRTPIANRSQDLIAAAESEVVFVLGEASLLTDDLVETLTSLARSVDLFIGTASEAVRETVERRVPSARVFVSGLEWLESDEHTPTDPAIGRLLLVDRSAILVSTLLTGTGDEHAVFGTGFGNGMIVVTRRLLAQGLPTDSGPV</sequence>
<dbReference type="InterPro" id="IPR002831">
    <property type="entry name" value="Tscrpt_reg_TrmB_N"/>
</dbReference>
<dbReference type="EMBL" id="JBHTAG010000002">
    <property type="protein sequence ID" value="MFC7097205.1"/>
    <property type="molecule type" value="Genomic_DNA"/>
</dbReference>
<dbReference type="InterPro" id="IPR051797">
    <property type="entry name" value="TrmB-like"/>
</dbReference>
<feature type="domain" description="Transcription regulator TrmB N-terminal" evidence="1">
    <location>
        <begin position="14"/>
        <end position="81"/>
    </location>
</feature>
<comment type="caution">
    <text evidence="2">The sequence shown here is derived from an EMBL/GenBank/DDBJ whole genome shotgun (WGS) entry which is preliminary data.</text>
</comment>
<evidence type="ECO:0000259" key="1">
    <source>
        <dbReference type="Pfam" id="PF01978"/>
    </source>
</evidence>
<accession>A0ABD5WU62</accession>
<protein>
    <submittedName>
        <fullName evidence="2">TrmB family transcriptional regulator</fullName>
    </submittedName>
</protein>
<evidence type="ECO:0000313" key="3">
    <source>
        <dbReference type="Proteomes" id="UP001596388"/>
    </source>
</evidence>
<dbReference type="RefSeq" id="WP_276238319.1">
    <property type="nucleotide sequence ID" value="NZ_CP119989.1"/>
</dbReference>
<reference evidence="2 3" key="1">
    <citation type="journal article" date="2019" name="Int. J. Syst. Evol. Microbiol.">
        <title>The Global Catalogue of Microorganisms (GCM) 10K type strain sequencing project: providing services to taxonomists for standard genome sequencing and annotation.</title>
        <authorList>
            <consortium name="The Broad Institute Genomics Platform"/>
            <consortium name="The Broad Institute Genome Sequencing Center for Infectious Disease"/>
            <person name="Wu L."/>
            <person name="Ma J."/>
        </authorList>
    </citation>
    <scope>NUCLEOTIDE SEQUENCE [LARGE SCALE GENOMIC DNA]</scope>
    <source>
        <strain evidence="2 3">DT55</strain>
    </source>
</reference>
<organism evidence="2 3">
    <name type="scientific">Halobaculum marinum</name>
    <dbReference type="NCBI Taxonomy" id="3031996"/>
    <lineage>
        <taxon>Archaea</taxon>
        <taxon>Methanobacteriati</taxon>
        <taxon>Methanobacteriota</taxon>
        <taxon>Stenosarchaea group</taxon>
        <taxon>Halobacteria</taxon>
        <taxon>Halobacteriales</taxon>
        <taxon>Haloferacaceae</taxon>
        <taxon>Halobaculum</taxon>
    </lineage>
</organism>
<dbReference type="GeneID" id="79268893"/>
<dbReference type="InterPro" id="IPR036390">
    <property type="entry name" value="WH_DNA-bd_sf"/>
</dbReference>
<name>A0ABD5WU62_9EURY</name>
<dbReference type="PANTHER" id="PTHR34293">
    <property type="entry name" value="HTH-TYPE TRANSCRIPTIONAL REGULATOR TRMBL2"/>
    <property type="match status" value="1"/>
</dbReference>
<dbReference type="AlphaFoldDB" id="A0ABD5WU62"/>
<dbReference type="Gene3D" id="1.10.10.10">
    <property type="entry name" value="Winged helix-like DNA-binding domain superfamily/Winged helix DNA-binding domain"/>
    <property type="match status" value="1"/>
</dbReference>
<keyword evidence="3" id="KW-1185">Reference proteome</keyword>
<evidence type="ECO:0000313" key="2">
    <source>
        <dbReference type="EMBL" id="MFC7097205.1"/>
    </source>
</evidence>